<organism evidence="4 5">
    <name type="scientific">Rubinisphaera italica</name>
    <dbReference type="NCBI Taxonomy" id="2527969"/>
    <lineage>
        <taxon>Bacteria</taxon>
        <taxon>Pseudomonadati</taxon>
        <taxon>Planctomycetota</taxon>
        <taxon>Planctomycetia</taxon>
        <taxon>Planctomycetales</taxon>
        <taxon>Planctomycetaceae</taxon>
        <taxon>Rubinisphaera</taxon>
    </lineage>
</organism>
<reference evidence="4 5" key="1">
    <citation type="submission" date="2019-02" db="EMBL/GenBank/DDBJ databases">
        <title>Deep-cultivation of Planctomycetes and their phenomic and genomic characterization uncovers novel biology.</title>
        <authorList>
            <person name="Wiegand S."/>
            <person name="Jogler M."/>
            <person name="Boedeker C."/>
            <person name="Pinto D."/>
            <person name="Vollmers J."/>
            <person name="Rivas-Marin E."/>
            <person name="Kohn T."/>
            <person name="Peeters S.H."/>
            <person name="Heuer A."/>
            <person name="Rast P."/>
            <person name="Oberbeckmann S."/>
            <person name="Bunk B."/>
            <person name="Jeske O."/>
            <person name="Meyerdierks A."/>
            <person name="Storesund J.E."/>
            <person name="Kallscheuer N."/>
            <person name="Luecker S."/>
            <person name="Lage O.M."/>
            <person name="Pohl T."/>
            <person name="Merkel B.J."/>
            <person name="Hornburger P."/>
            <person name="Mueller R.-W."/>
            <person name="Bruemmer F."/>
            <person name="Labrenz M."/>
            <person name="Spormann A.M."/>
            <person name="Op Den Camp H."/>
            <person name="Overmann J."/>
            <person name="Amann R."/>
            <person name="Jetten M.S.M."/>
            <person name="Mascher T."/>
            <person name="Medema M.H."/>
            <person name="Devos D.P."/>
            <person name="Kaster A.-K."/>
            <person name="Ovreas L."/>
            <person name="Rohde M."/>
            <person name="Galperin M.Y."/>
            <person name="Jogler C."/>
        </authorList>
    </citation>
    <scope>NUCLEOTIDE SEQUENCE [LARGE SCALE GENOMIC DNA]</scope>
    <source>
        <strain evidence="4 5">Pan54</strain>
    </source>
</reference>
<dbReference type="Pfam" id="PF01734">
    <property type="entry name" value="Patatin"/>
    <property type="match status" value="1"/>
</dbReference>
<feature type="active site" description="Nucleophile" evidence="2">
    <location>
        <position position="6"/>
    </location>
</feature>
<dbReference type="Gene3D" id="3.40.1090.10">
    <property type="entry name" value="Cytosolic phospholipase A2 catalytic domain"/>
    <property type="match status" value="1"/>
</dbReference>
<evidence type="ECO:0000313" key="5">
    <source>
        <dbReference type="Proteomes" id="UP000316095"/>
    </source>
</evidence>
<keyword evidence="1 2" id="KW-0443">Lipid metabolism</keyword>
<dbReference type="EMBL" id="SJPG01000001">
    <property type="protein sequence ID" value="TWT60971.1"/>
    <property type="molecule type" value="Genomic_DNA"/>
</dbReference>
<dbReference type="PANTHER" id="PTHR24138:SF10">
    <property type="entry name" value="PHOSPHOLIPASE A2"/>
    <property type="match status" value="1"/>
</dbReference>
<feature type="short sequence motif" description="GXSXG" evidence="2">
    <location>
        <begin position="4"/>
        <end position="8"/>
    </location>
</feature>
<evidence type="ECO:0000259" key="3">
    <source>
        <dbReference type="PROSITE" id="PS51635"/>
    </source>
</evidence>
<name>A0A5C5XEW4_9PLAN</name>
<protein>
    <submittedName>
        <fullName evidence="4">Patatin-like phospholipase</fullName>
    </submittedName>
</protein>
<dbReference type="GO" id="GO:0016787">
    <property type="term" value="F:hydrolase activity"/>
    <property type="evidence" value="ECO:0007669"/>
    <property type="project" value="UniProtKB-UniRule"/>
</dbReference>
<dbReference type="Proteomes" id="UP000316095">
    <property type="component" value="Unassembled WGS sequence"/>
</dbReference>
<evidence type="ECO:0000256" key="2">
    <source>
        <dbReference type="PROSITE-ProRule" id="PRU01161"/>
    </source>
</evidence>
<comment type="caution">
    <text evidence="2">Lacks conserved residue(s) required for the propagation of feature annotation.</text>
</comment>
<accession>A0A5C5XEW4</accession>
<dbReference type="SUPFAM" id="SSF52151">
    <property type="entry name" value="FabD/lysophospholipase-like"/>
    <property type="match status" value="1"/>
</dbReference>
<feature type="active site" description="Proton acceptor" evidence="2">
    <location>
        <position position="160"/>
    </location>
</feature>
<sequence length="320" mass="34491">MVAGTSTGGLIAAAVATGMSASTIVEFYKEKGPEVFAPRPNYKPKGIGRKIGMPVARFAAKKAVGVQLDDLLQTKYEGGPLRSAVEGVFGQQLMGDITRCRLVVPAVDVTAGRTIVFKTPHIPGMTRDRHYKLADILMATTAAPTFFPHAMLGENGAVVDGGLWANNPSLVAYTEAMKIRECACRDVDPHFDSADVHILSIGTGEPRYSLVPPGDSAGIGWWGPKVFDVASISQSQGVSFQLNYLLGERYSRINFELPDASWALDSLQHLPALLHQGRTVAHDNLTRVFDVFFIDSTPDFVPFEDCGQPTSPVEAVGRTT</sequence>
<dbReference type="CDD" id="cd07199">
    <property type="entry name" value="Pat17_PNPLA8_PNPLA9_like"/>
    <property type="match status" value="1"/>
</dbReference>
<dbReference type="GO" id="GO:0016042">
    <property type="term" value="P:lipid catabolic process"/>
    <property type="evidence" value="ECO:0007669"/>
    <property type="project" value="UniProtKB-UniRule"/>
</dbReference>
<evidence type="ECO:0000313" key="4">
    <source>
        <dbReference type="EMBL" id="TWT60971.1"/>
    </source>
</evidence>
<keyword evidence="2" id="KW-0442">Lipid degradation</keyword>
<dbReference type="InterPro" id="IPR047156">
    <property type="entry name" value="Teg/CotR/CapV-like"/>
</dbReference>
<feature type="domain" description="PNPLA" evidence="3">
    <location>
        <begin position="1"/>
        <end position="173"/>
    </location>
</feature>
<dbReference type="InterPro" id="IPR002641">
    <property type="entry name" value="PNPLA_dom"/>
</dbReference>
<feature type="short sequence motif" description="DGA/G" evidence="2">
    <location>
        <begin position="160"/>
        <end position="162"/>
    </location>
</feature>
<keyword evidence="2" id="KW-0378">Hydrolase</keyword>
<dbReference type="AlphaFoldDB" id="A0A5C5XEW4"/>
<keyword evidence="5" id="KW-1185">Reference proteome</keyword>
<comment type="caution">
    <text evidence="4">The sequence shown here is derived from an EMBL/GenBank/DDBJ whole genome shotgun (WGS) entry which is preliminary data.</text>
</comment>
<dbReference type="PROSITE" id="PS51635">
    <property type="entry name" value="PNPLA"/>
    <property type="match status" value="1"/>
</dbReference>
<dbReference type="InterPro" id="IPR016035">
    <property type="entry name" value="Acyl_Trfase/lysoPLipase"/>
</dbReference>
<evidence type="ECO:0000256" key="1">
    <source>
        <dbReference type="ARBA" id="ARBA00023098"/>
    </source>
</evidence>
<dbReference type="PANTHER" id="PTHR24138">
    <property type="entry name" value="INTRACELLLAR PHOSPHOLIPASE A FAMILY"/>
    <property type="match status" value="1"/>
</dbReference>
<gene>
    <name evidence="4" type="ORF">Pan54_17030</name>
</gene>
<proteinExistence type="predicted"/>